<protein>
    <submittedName>
        <fullName evidence="6">dTDP-4-dehydro-6-deoxyglucose aminotransferase</fullName>
    </submittedName>
</protein>
<gene>
    <name evidence="6" type="ORF">Scani_18980</name>
</gene>
<dbReference type="InterPro" id="IPR015424">
    <property type="entry name" value="PyrdxlP-dep_Trfase"/>
</dbReference>
<dbReference type="PIRSF" id="PIRSF000390">
    <property type="entry name" value="PLP_StrS"/>
    <property type="match status" value="1"/>
</dbReference>
<dbReference type="Gene3D" id="3.40.640.10">
    <property type="entry name" value="Type I PLP-dependent aspartate aminotransferase-like (Major domain)"/>
    <property type="match status" value="1"/>
</dbReference>
<dbReference type="InterPro" id="IPR015421">
    <property type="entry name" value="PyrdxlP-dep_Trfase_major"/>
</dbReference>
<feature type="active site" description="Proton acceptor" evidence="3">
    <location>
        <position position="212"/>
    </location>
</feature>
<dbReference type="GO" id="GO:0008483">
    <property type="term" value="F:transaminase activity"/>
    <property type="evidence" value="ECO:0007669"/>
    <property type="project" value="UniProtKB-KW"/>
</dbReference>
<sequence>MQATTHDSVTQRTAPGSRDLALFGGRPAFDRPLHVGSPNIPDRKRLFRRIEEALDRGWLTNNGPLVREFEERLRELTGAAHVLATSSGTAALEVLVRARGLSGEVIVPSFTYVATVHALQWQGMTPVFADIDPDTGTLDPGHVEQLITPRTSGIVGVHLWGRPCRTDALRRVADENGLALLYDAAHALGSAVDGRPVGSLGDGEIFSFHATKFINAFEGGAVATSDPALAETVDRMRNFGFGPGREVLTHGTNAKMNEISAAMGLTALEHIDEIIAANVLRFEHYRAGLAGLPGVRLRTPGAGERSNHQYVVMEIDSAVTGTGRDQLLRLLHAENIVAQKYFHPGCHRMRPYALRSETHQPLPLPGTEQLAERVLVLPSGLAVTPADVDRICEVVRLALTAGPAH</sequence>
<keyword evidence="6" id="KW-0808">Transferase</keyword>
<evidence type="ECO:0000313" key="7">
    <source>
        <dbReference type="Proteomes" id="UP000435837"/>
    </source>
</evidence>
<organism evidence="6 7">
    <name type="scientific">Streptomyces caniferus</name>
    <dbReference type="NCBI Taxonomy" id="285557"/>
    <lineage>
        <taxon>Bacteria</taxon>
        <taxon>Bacillati</taxon>
        <taxon>Actinomycetota</taxon>
        <taxon>Actinomycetes</taxon>
        <taxon>Kitasatosporales</taxon>
        <taxon>Streptomycetaceae</taxon>
        <taxon>Streptomyces</taxon>
    </lineage>
</organism>
<dbReference type="GeneID" id="96640649"/>
<evidence type="ECO:0000256" key="1">
    <source>
        <dbReference type="ARBA" id="ARBA00022898"/>
    </source>
</evidence>
<dbReference type="Pfam" id="PF01041">
    <property type="entry name" value="DegT_DnrJ_EryC1"/>
    <property type="match status" value="1"/>
</dbReference>
<dbReference type="GO" id="GO:0030170">
    <property type="term" value="F:pyridoxal phosphate binding"/>
    <property type="evidence" value="ECO:0007669"/>
    <property type="project" value="TreeGrafter"/>
</dbReference>
<comment type="similarity">
    <text evidence="2 5">Belongs to the DegT/DnrJ/EryC1 family.</text>
</comment>
<dbReference type="InterPro" id="IPR015422">
    <property type="entry name" value="PyrdxlP-dep_Trfase_small"/>
</dbReference>
<dbReference type="OrthoDB" id="9804264at2"/>
<dbReference type="Proteomes" id="UP000435837">
    <property type="component" value="Unassembled WGS sequence"/>
</dbReference>
<evidence type="ECO:0000256" key="3">
    <source>
        <dbReference type="PIRSR" id="PIRSR000390-1"/>
    </source>
</evidence>
<evidence type="ECO:0000256" key="4">
    <source>
        <dbReference type="PIRSR" id="PIRSR000390-2"/>
    </source>
</evidence>
<name>A0A640S398_9ACTN</name>
<evidence type="ECO:0000256" key="2">
    <source>
        <dbReference type="ARBA" id="ARBA00037999"/>
    </source>
</evidence>
<dbReference type="PANTHER" id="PTHR30244:SF9">
    <property type="entry name" value="PROTEIN RV3402C"/>
    <property type="match status" value="1"/>
</dbReference>
<proteinExistence type="inferred from homology"/>
<dbReference type="AlphaFoldDB" id="A0A640S398"/>
<comment type="caution">
    <text evidence="6">The sequence shown here is derived from an EMBL/GenBank/DDBJ whole genome shotgun (WGS) entry which is preliminary data.</text>
</comment>
<dbReference type="InterPro" id="IPR000653">
    <property type="entry name" value="DegT/StrS_aminotransferase"/>
</dbReference>
<keyword evidence="6" id="KW-0032">Aminotransferase</keyword>
<dbReference type="SUPFAM" id="SSF53383">
    <property type="entry name" value="PLP-dependent transferases"/>
    <property type="match status" value="1"/>
</dbReference>
<reference evidence="6 7" key="1">
    <citation type="submission" date="2019-12" db="EMBL/GenBank/DDBJ databases">
        <title>Whole genome shotgun sequence of Streptomyces caniferus NBRC 15389.</title>
        <authorList>
            <person name="Ichikawa N."/>
            <person name="Kimura A."/>
            <person name="Kitahashi Y."/>
            <person name="Komaki H."/>
            <person name="Tamura T."/>
        </authorList>
    </citation>
    <scope>NUCLEOTIDE SEQUENCE [LARGE SCALE GENOMIC DNA]</scope>
    <source>
        <strain evidence="6 7">NBRC 15389</strain>
    </source>
</reference>
<evidence type="ECO:0000313" key="6">
    <source>
        <dbReference type="EMBL" id="GFE05630.1"/>
    </source>
</evidence>
<feature type="modified residue" description="N6-(pyridoxal phosphate)lysine" evidence="4">
    <location>
        <position position="212"/>
    </location>
</feature>
<evidence type="ECO:0000256" key="5">
    <source>
        <dbReference type="RuleBase" id="RU004508"/>
    </source>
</evidence>
<dbReference type="PANTHER" id="PTHR30244">
    <property type="entry name" value="TRANSAMINASE"/>
    <property type="match status" value="1"/>
</dbReference>
<dbReference type="EMBL" id="BLIN01000003">
    <property type="protein sequence ID" value="GFE05630.1"/>
    <property type="molecule type" value="Genomic_DNA"/>
</dbReference>
<accession>A0A640S398</accession>
<dbReference type="CDD" id="cd00616">
    <property type="entry name" value="AHBA_syn"/>
    <property type="match status" value="1"/>
</dbReference>
<dbReference type="GO" id="GO:0000271">
    <property type="term" value="P:polysaccharide biosynthetic process"/>
    <property type="evidence" value="ECO:0007669"/>
    <property type="project" value="TreeGrafter"/>
</dbReference>
<dbReference type="Gene3D" id="3.90.1150.10">
    <property type="entry name" value="Aspartate Aminotransferase, domain 1"/>
    <property type="match status" value="1"/>
</dbReference>
<dbReference type="RefSeq" id="WP_159472124.1">
    <property type="nucleotide sequence ID" value="NZ_BAAATH010000041.1"/>
</dbReference>
<keyword evidence="1 4" id="KW-0663">Pyridoxal phosphate</keyword>